<evidence type="ECO:0000256" key="1">
    <source>
        <dbReference type="SAM" id="Coils"/>
    </source>
</evidence>
<sequence length="114" mass="12297">MRLASGRATEIHAILSDPCPVADALGIGSGGAAFESQPLTATAALRHAVEHAANEVARVRSCHTTWKASTEARIYRLENAKEEAEKATQDYLVVEAKLGSFRHVGPRSIDWPTM</sequence>
<dbReference type="OrthoDB" id="10613820at2759"/>
<dbReference type="EMBL" id="LSRX01000620">
    <property type="protein sequence ID" value="OLP92482.1"/>
    <property type="molecule type" value="Genomic_DNA"/>
</dbReference>
<dbReference type="AlphaFoldDB" id="A0A1Q9DBD6"/>
<reference evidence="2 3" key="1">
    <citation type="submission" date="2016-02" db="EMBL/GenBank/DDBJ databases">
        <title>Genome analysis of coral dinoflagellate symbionts highlights evolutionary adaptations to a symbiotic lifestyle.</title>
        <authorList>
            <person name="Aranda M."/>
            <person name="Li Y."/>
            <person name="Liew Y.J."/>
            <person name="Baumgarten S."/>
            <person name="Simakov O."/>
            <person name="Wilson M."/>
            <person name="Piel J."/>
            <person name="Ashoor H."/>
            <person name="Bougouffa S."/>
            <person name="Bajic V.B."/>
            <person name="Ryu T."/>
            <person name="Ravasi T."/>
            <person name="Bayer T."/>
            <person name="Micklem G."/>
            <person name="Kim H."/>
            <person name="Bhak J."/>
            <person name="Lajeunesse T.C."/>
            <person name="Voolstra C.R."/>
        </authorList>
    </citation>
    <scope>NUCLEOTIDE SEQUENCE [LARGE SCALE GENOMIC DNA]</scope>
    <source>
        <strain evidence="2 3">CCMP2467</strain>
    </source>
</reference>
<name>A0A1Q9DBD6_SYMMI</name>
<dbReference type="Proteomes" id="UP000186817">
    <property type="component" value="Unassembled WGS sequence"/>
</dbReference>
<organism evidence="2 3">
    <name type="scientific">Symbiodinium microadriaticum</name>
    <name type="common">Dinoflagellate</name>
    <name type="synonym">Zooxanthella microadriatica</name>
    <dbReference type="NCBI Taxonomy" id="2951"/>
    <lineage>
        <taxon>Eukaryota</taxon>
        <taxon>Sar</taxon>
        <taxon>Alveolata</taxon>
        <taxon>Dinophyceae</taxon>
        <taxon>Suessiales</taxon>
        <taxon>Symbiodiniaceae</taxon>
        <taxon>Symbiodinium</taxon>
    </lineage>
</organism>
<evidence type="ECO:0000313" key="2">
    <source>
        <dbReference type="EMBL" id="OLP92482.1"/>
    </source>
</evidence>
<keyword evidence="3" id="KW-1185">Reference proteome</keyword>
<gene>
    <name evidence="2" type="ORF">AK812_SmicGene25716</name>
</gene>
<proteinExistence type="predicted"/>
<protein>
    <submittedName>
        <fullName evidence="2">Uncharacterized protein</fullName>
    </submittedName>
</protein>
<evidence type="ECO:0000313" key="3">
    <source>
        <dbReference type="Proteomes" id="UP000186817"/>
    </source>
</evidence>
<comment type="caution">
    <text evidence="2">The sequence shown here is derived from an EMBL/GenBank/DDBJ whole genome shotgun (WGS) entry which is preliminary data.</text>
</comment>
<keyword evidence="1" id="KW-0175">Coiled coil</keyword>
<feature type="coiled-coil region" evidence="1">
    <location>
        <begin position="67"/>
        <end position="97"/>
    </location>
</feature>
<accession>A0A1Q9DBD6</accession>